<reference evidence="2" key="1">
    <citation type="journal article" date="2008" name="Nat. Genet.">
        <title>The Pristionchus pacificus genome provides a unique perspective on nematode lifestyle and parasitism.</title>
        <authorList>
            <person name="Dieterich C."/>
            <person name="Clifton S.W."/>
            <person name="Schuster L.N."/>
            <person name="Chinwalla A."/>
            <person name="Delehaunty K."/>
            <person name="Dinkelacker I."/>
            <person name="Fulton L."/>
            <person name="Fulton R."/>
            <person name="Godfrey J."/>
            <person name="Minx P."/>
            <person name="Mitreva M."/>
            <person name="Roeseler W."/>
            <person name="Tian H."/>
            <person name="Witte H."/>
            <person name="Yang S.P."/>
            <person name="Wilson R.K."/>
            <person name="Sommer R.J."/>
        </authorList>
    </citation>
    <scope>NUCLEOTIDE SEQUENCE [LARGE SCALE GENOMIC DNA]</scope>
    <source>
        <strain evidence="2">PS312</strain>
    </source>
</reference>
<protein>
    <submittedName>
        <fullName evidence="1">Uncharacterized protein</fullName>
    </submittedName>
</protein>
<gene>
    <name evidence="1" type="primary">WBGene00284354</name>
</gene>
<evidence type="ECO:0000313" key="2">
    <source>
        <dbReference type="Proteomes" id="UP000005239"/>
    </source>
</evidence>
<sequence length="100" mass="11381">MMSIFIVYAMSEAKFIVSRFTAMEVGGNLIEPAEEIASLQIQLPHAAESMEKDQHCMPWPSINPALSIPYFDREMYKNVNLNVQTSEQDNGLDLPFDDIR</sequence>
<keyword evidence="2" id="KW-1185">Reference proteome</keyword>
<dbReference type="EnsemblMetazoa" id="PPA45985.1">
    <property type="protein sequence ID" value="PPA45985.1"/>
    <property type="gene ID" value="WBGene00284354"/>
</dbReference>
<dbReference type="Proteomes" id="UP000005239">
    <property type="component" value="Unassembled WGS sequence"/>
</dbReference>
<dbReference type="AlphaFoldDB" id="A0A2A6D1T8"/>
<evidence type="ECO:0000313" key="1">
    <source>
        <dbReference type="EnsemblMetazoa" id="PPA45985.1"/>
    </source>
</evidence>
<accession>A0A2A6D1T8</accession>
<proteinExistence type="predicted"/>
<name>A0A2A6D1T8_PRIPA</name>
<reference evidence="1" key="2">
    <citation type="submission" date="2022-06" db="UniProtKB">
        <authorList>
            <consortium name="EnsemblMetazoa"/>
        </authorList>
    </citation>
    <scope>IDENTIFICATION</scope>
    <source>
        <strain evidence="1">PS312</strain>
    </source>
</reference>
<accession>A0A8R1Z8X4</accession>
<dbReference type="OrthoDB" id="10017659at2759"/>
<organism evidence="1 2">
    <name type="scientific">Pristionchus pacificus</name>
    <name type="common">Parasitic nematode worm</name>
    <dbReference type="NCBI Taxonomy" id="54126"/>
    <lineage>
        <taxon>Eukaryota</taxon>
        <taxon>Metazoa</taxon>
        <taxon>Ecdysozoa</taxon>
        <taxon>Nematoda</taxon>
        <taxon>Chromadorea</taxon>
        <taxon>Rhabditida</taxon>
        <taxon>Rhabditina</taxon>
        <taxon>Diplogasteromorpha</taxon>
        <taxon>Diplogasteroidea</taxon>
        <taxon>Neodiplogasteridae</taxon>
        <taxon>Pristionchus</taxon>
    </lineage>
</organism>